<proteinExistence type="predicted"/>
<accession>A0A8J6E8R4</accession>
<comment type="caution">
    <text evidence="2">The sequence shown here is derived from an EMBL/GenBank/DDBJ whole genome shotgun (WGS) entry which is preliminary data.</text>
</comment>
<organism evidence="2 3">
    <name type="scientific">Carpediemonas membranifera</name>
    <dbReference type="NCBI Taxonomy" id="201153"/>
    <lineage>
        <taxon>Eukaryota</taxon>
        <taxon>Metamonada</taxon>
        <taxon>Carpediemonas-like organisms</taxon>
        <taxon>Carpediemonas</taxon>
    </lineage>
</organism>
<evidence type="ECO:0000313" key="3">
    <source>
        <dbReference type="Proteomes" id="UP000717585"/>
    </source>
</evidence>
<name>A0A8J6E8R4_9EUKA</name>
<feature type="compositionally biased region" description="Basic residues" evidence="1">
    <location>
        <begin position="116"/>
        <end position="131"/>
    </location>
</feature>
<evidence type="ECO:0000256" key="1">
    <source>
        <dbReference type="SAM" id="MobiDB-lite"/>
    </source>
</evidence>
<keyword evidence="3" id="KW-1185">Reference proteome</keyword>
<dbReference type="Proteomes" id="UP000717585">
    <property type="component" value="Unassembled WGS sequence"/>
</dbReference>
<sequence>MAPLIAQRGGIDCHPTQVDLGNIPQRSSIKSSSLLIVVRRGTLFARDLSVSCDNSDEILLKLTHTGLAHKVDVTFRPSSPGHFSTVIRLTTSKQTVEIPFTAHVQAPKTLPEAYTKARRRSVSRVPRRPSGRRSPPLRGMLPNEEFTEADGMALKTSIEQTKVQGLRSDPEGRPKAVFDADNQTWVPAEESKFMDPDEELTLKMDASISIEEDGNGDPRLVIASRQDFGIEEEDFDDSIIEWGSDEDEEETTINMGNGDASFETAKYYEPDPRYWESVKSDCKALTSKAEDQASDVPDADRKAMRWGQLLEQ</sequence>
<dbReference type="EMBL" id="JAHDYR010000038">
    <property type="protein sequence ID" value="KAG9392290.1"/>
    <property type="molecule type" value="Genomic_DNA"/>
</dbReference>
<dbReference type="AlphaFoldDB" id="A0A8J6E8R4"/>
<feature type="region of interest" description="Disordered" evidence="1">
    <location>
        <begin position="286"/>
        <end position="312"/>
    </location>
</feature>
<evidence type="ECO:0000313" key="2">
    <source>
        <dbReference type="EMBL" id="KAG9392290.1"/>
    </source>
</evidence>
<protein>
    <submittedName>
        <fullName evidence="2">Uncharacterized protein</fullName>
    </submittedName>
</protein>
<feature type="region of interest" description="Disordered" evidence="1">
    <location>
        <begin position="114"/>
        <end position="143"/>
    </location>
</feature>
<gene>
    <name evidence="2" type="ORF">J8273_5279</name>
</gene>
<reference evidence="2" key="1">
    <citation type="submission" date="2021-05" db="EMBL/GenBank/DDBJ databases">
        <title>A free-living protist that lacks canonical eukaryotic 1 DNA replication and segregation systems.</title>
        <authorList>
            <person name="Salas-Leiva D.E."/>
            <person name="Tromer E.C."/>
            <person name="Curtis B.A."/>
            <person name="Jerlstrom-Hultqvist J."/>
            <person name="Kolisko M."/>
            <person name="Yi Z."/>
            <person name="Salas-Leiva J.S."/>
            <person name="Gallot-Lavallee L."/>
            <person name="Kops G.J.P.L."/>
            <person name="Archibald J.M."/>
            <person name="Simpson A.G.B."/>
            <person name="Roger A.J."/>
        </authorList>
    </citation>
    <scope>NUCLEOTIDE SEQUENCE</scope>
    <source>
        <strain evidence="2">BICM</strain>
    </source>
</reference>